<dbReference type="EMBL" id="SAYW01000001">
    <property type="protein sequence ID" value="RWU09975.1"/>
    <property type="molecule type" value="Genomic_DNA"/>
</dbReference>
<feature type="chain" id="PRO_5018617280" description="RHS repeat protein" evidence="1">
    <location>
        <begin position="23"/>
        <end position="1017"/>
    </location>
</feature>
<name>A0A3S3PV33_9SPHI</name>
<dbReference type="RefSeq" id="WP_113645470.1">
    <property type="nucleotide sequence ID" value="NZ_QMHN01000001.1"/>
</dbReference>
<accession>A0A3S3PV33</accession>
<dbReference type="AlphaFoldDB" id="A0A3S3PV33"/>
<reference evidence="2 3" key="1">
    <citation type="submission" date="2018-06" db="EMBL/GenBank/DDBJ databases">
        <title>Pedobacter endophyticus sp. nov., an endophytic bacterium isolated from a leaf of Triticum aestivum.</title>
        <authorList>
            <person name="Zhang L."/>
        </authorList>
    </citation>
    <scope>NUCLEOTIDE SEQUENCE [LARGE SCALE GENOMIC DNA]</scope>
    <source>
        <strain evidence="2 3">CM134L-2</strain>
    </source>
</reference>
<comment type="caution">
    <text evidence="2">The sequence shown here is derived from an EMBL/GenBank/DDBJ whole genome shotgun (WGS) entry which is preliminary data.</text>
</comment>
<proteinExistence type="predicted"/>
<gene>
    <name evidence="2" type="ORF">DPV69_01120</name>
</gene>
<sequence length="1017" mass="113936">MTSSQRSLVFLFFFVFKLSAYAQSTSTNSSFGMVNTYTPTSPQAAAFQRYGETPVNYNTGVPNISIPLGSLKLKGFEWPLSISYHAGGHKVADLATATGLGWTLQANGVITGKTLGDGWSGPIDKVYNLFNNGYVGGSYCDDFIANYMNPVDAEEANYLISNFTRYMPSVNHISTPTMSHKFIENTTVPVSDTKISFDGGVYTVKDSKGNKYTFNLHSSSIEGNSCPSRMRPAPNYSYYLTRVDTYLGEYITFSYEQISYVNNGPALETRQRLGNGVQRCTETPLQNTICNQHEVVSEQRLLQIQASNGQKLTFAYSSRSDHATVKKLDHIYFYEQINGSDVLKQDIAMQYGYFGSSLNNNLRLKLEQVSKVVAGETDEVHSFSYNTAVELPALNSRSIDLWGYYNGAPNSSLLPSVGDRNPSAYHVQAAMLTAITYPTKGKTVFTYEPNPLQWSGLRIKKIEEFEADNTLLKRKRYEYQTAVTAMPINYYFEKPDTYNFLGHYPNGYVDYGAGLGSQSLFTCNIITEQSVPVSNFLDPYMNVGISYDKVEEFFDDFSTPDATNGKIVYQYNTHIKYNGRFLLLPINAVLTEKTTYLTSGVHTFSPIKKEDYWYKYSQDPTEVSSPYVPAFWTGPLNPKEASFRFKQLEITRDCIDHPGGYVMPKEFLQVDYKFTIPALYLDTLVVTDYSQPSQLIMNKKYYDYDITQGVLDATTVNTLESDGLLSTEEIKYNHSNLTGLGYSTANINAFNQAKTENYFFPTWKRIKKDGTSVFENQIYADVINTKVLPVEERVRPSGGTQEQSVAILQYNAQHQPLQLLTNGKVKQAHRYNARRELVAVCDNCDYANFAFTSFNDASGSGFSYTAGGLYTIDYYASKVAYSLSAGNISVSGFDMAKTYVVAGFMKGASVSISGATELGSLTSDNITDGWVYFEKRISPTAATISIGGSGLIDELRFFPVDAKLRSLAYEDFVDRLSVATDEKGNSVFYEYSPDGKLKQLKDHQKNILKTYDYHFKP</sequence>
<protein>
    <recommendedName>
        <fullName evidence="4">RHS repeat protein</fullName>
    </recommendedName>
</protein>
<evidence type="ECO:0000313" key="2">
    <source>
        <dbReference type="EMBL" id="RWU09975.1"/>
    </source>
</evidence>
<dbReference type="OrthoDB" id="680656at2"/>
<evidence type="ECO:0000313" key="3">
    <source>
        <dbReference type="Proteomes" id="UP000284120"/>
    </source>
</evidence>
<evidence type="ECO:0000256" key="1">
    <source>
        <dbReference type="SAM" id="SignalP"/>
    </source>
</evidence>
<keyword evidence="3" id="KW-1185">Reference proteome</keyword>
<keyword evidence="1" id="KW-0732">Signal</keyword>
<organism evidence="2 3">
    <name type="scientific">Pedobacter chitinilyticus</name>
    <dbReference type="NCBI Taxonomy" id="2233776"/>
    <lineage>
        <taxon>Bacteria</taxon>
        <taxon>Pseudomonadati</taxon>
        <taxon>Bacteroidota</taxon>
        <taxon>Sphingobacteriia</taxon>
        <taxon>Sphingobacteriales</taxon>
        <taxon>Sphingobacteriaceae</taxon>
        <taxon>Pedobacter</taxon>
    </lineage>
</organism>
<feature type="signal peptide" evidence="1">
    <location>
        <begin position="1"/>
        <end position="22"/>
    </location>
</feature>
<dbReference type="Proteomes" id="UP000284120">
    <property type="component" value="Unassembled WGS sequence"/>
</dbReference>
<evidence type="ECO:0008006" key="4">
    <source>
        <dbReference type="Google" id="ProtNLM"/>
    </source>
</evidence>